<feature type="compositionally biased region" description="Polar residues" evidence="1">
    <location>
        <begin position="216"/>
        <end position="246"/>
    </location>
</feature>
<evidence type="ECO:0000313" key="4">
    <source>
        <dbReference type="Proteomes" id="UP001150830"/>
    </source>
</evidence>
<evidence type="ECO:0000256" key="1">
    <source>
        <dbReference type="SAM" id="MobiDB-lite"/>
    </source>
</evidence>
<dbReference type="Proteomes" id="UP001150830">
    <property type="component" value="Unassembled WGS sequence"/>
</dbReference>
<keyword evidence="4" id="KW-1185">Reference proteome</keyword>
<sequence>MNNLSQYGQGVVNDLSWRYGLSADTVINMIQAVINGNGTMAQFYSPELGGSGQWMSGGMTMVGDMFNQGLKNTVNNLCSEISGILMSGQLIFEPAPVTTFDNNGNQTGTYQSNGNWWPAELGWPSSSGAQNSIRYAIFPDSHRLALDINGQVTVYDTLDHQIGGVGQQQGNGYSLTFSSQYGTVAVDSLPLAAGFGGSNQSGNSGYNQPVYEQPAQNSSLVDNNGYTNNAGNGSVANTSGNTSQDGSGDIIATIERLAELHNRGILSDAEFSSKKAELLQRL</sequence>
<organism evidence="3 4">
    <name type="scientific">Parathalassolituus penaei</name>
    <dbReference type="NCBI Taxonomy" id="2997323"/>
    <lineage>
        <taxon>Bacteria</taxon>
        <taxon>Pseudomonadati</taxon>
        <taxon>Pseudomonadota</taxon>
        <taxon>Gammaproteobacteria</taxon>
        <taxon>Oceanospirillales</taxon>
        <taxon>Oceanospirillaceae</taxon>
        <taxon>Parathalassolituus</taxon>
    </lineage>
</organism>
<evidence type="ECO:0000259" key="2">
    <source>
        <dbReference type="Pfam" id="PF09851"/>
    </source>
</evidence>
<reference evidence="3" key="1">
    <citation type="submission" date="2022-11" db="EMBL/GenBank/DDBJ databases">
        <title>Parathalassolutuus dongxingensis gen. nov., sp. nov., a novel member of family Oceanospirillaceae isolated from a coastal shrimp pond in Guangxi, China.</title>
        <authorList>
            <person name="Chen H."/>
        </authorList>
    </citation>
    <scope>NUCLEOTIDE SEQUENCE</scope>
    <source>
        <strain evidence="3">G-43</strain>
    </source>
</reference>
<dbReference type="EMBL" id="JAPNOA010000018">
    <property type="protein sequence ID" value="MCY0964564.1"/>
    <property type="molecule type" value="Genomic_DNA"/>
</dbReference>
<evidence type="ECO:0000313" key="3">
    <source>
        <dbReference type="EMBL" id="MCY0964564.1"/>
    </source>
</evidence>
<protein>
    <submittedName>
        <fullName evidence="3">SHOCT domain-containing protein</fullName>
    </submittedName>
</protein>
<dbReference type="RefSeq" id="WP_283172779.1">
    <property type="nucleotide sequence ID" value="NZ_JAPNOA010000018.1"/>
</dbReference>
<dbReference type="InterPro" id="IPR018649">
    <property type="entry name" value="SHOCT"/>
</dbReference>
<feature type="region of interest" description="Disordered" evidence="1">
    <location>
        <begin position="216"/>
        <end position="247"/>
    </location>
</feature>
<accession>A0A9X3ED10</accession>
<name>A0A9X3ED10_9GAMM</name>
<feature type="domain" description="SHOCT" evidence="2">
    <location>
        <begin position="253"/>
        <end position="279"/>
    </location>
</feature>
<gene>
    <name evidence="3" type="ORF">OUO13_05140</name>
</gene>
<comment type="caution">
    <text evidence="3">The sequence shown here is derived from an EMBL/GenBank/DDBJ whole genome shotgun (WGS) entry which is preliminary data.</text>
</comment>
<dbReference type="Pfam" id="PF09851">
    <property type="entry name" value="SHOCT"/>
    <property type="match status" value="1"/>
</dbReference>
<proteinExistence type="predicted"/>
<dbReference type="AlphaFoldDB" id="A0A9X3ED10"/>